<accession>A0A9P9E443</accession>
<dbReference type="Proteomes" id="UP000738349">
    <property type="component" value="Unassembled WGS sequence"/>
</dbReference>
<feature type="domain" description="UPF0261" evidence="1">
    <location>
        <begin position="3"/>
        <end position="178"/>
    </location>
</feature>
<dbReference type="CDD" id="cd15488">
    <property type="entry name" value="Tm-1-like"/>
    <property type="match status" value="1"/>
</dbReference>
<gene>
    <name evidence="3" type="ORF">EDB81DRAFT_807916</name>
</gene>
<dbReference type="PANTHER" id="PTHR31862:SF1">
    <property type="entry name" value="UPF0261 DOMAIN PROTEIN (AFU_ORTHOLOGUE AFUA_1G10120)"/>
    <property type="match status" value="1"/>
</dbReference>
<dbReference type="EMBL" id="JAGMUV010000017">
    <property type="protein sequence ID" value="KAH7131095.1"/>
    <property type="molecule type" value="Genomic_DNA"/>
</dbReference>
<dbReference type="OrthoDB" id="10264588at2759"/>
<keyword evidence="4" id="KW-1185">Reference proteome</keyword>
<evidence type="ECO:0000259" key="2">
    <source>
        <dbReference type="Pfam" id="PF23189"/>
    </source>
</evidence>
<comment type="caution">
    <text evidence="3">The sequence shown here is derived from an EMBL/GenBank/DDBJ whole genome shotgun (WGS) entry which is preliminary data.</text>
</comment>
<dbReference type="InterPro" id="IPR056778">
    <property type="entry name" value="UPF0261_C"/>
</dbReference>
<feature type="domain" description="UPF0261" evidence="2">
    <location>
        <begin position="192"/>
        <end position="412"/>
    </location>
</feature>
<reference evidence="3" key="1">
    <citation type="journal article" date="2021" name="Nat. Commun.">
        <title>Genetic determinants of endophytism in the Arabidopsis root mycobiome.</title>
        <authorList>
            <person name="Mesny F."/>
            <person name="Miyauchi S."/>
            <person name="Thiergart T."/>
            <person name="Pickel B."/>
            <person name="Atanasova L."/>
            <person name="Karlsson M."/>
            <person name="Huettel B."/>
            <person name="Barry K.W."/>
            <person name="Haridas S."/>
            <person name="Chen C."/>
            <person name="Bauer D."/>
            <person name="Andreopoulos W."/>
            <person name="Pangilinan J."/>
            <person name="LaButti K."/>
            <person name="Riley R."/>
            <person name="Lipzen A."/>
            <person name="Clum A."/>
            <person name="Drula E."/>
            <person name="Henrissat B."/>
            <person name="Kohler A."/>
            <person name="Grigoriev I.V."/>
            <person name="Martin F.M."/>
            <person name="Hacquard S."/>
        </authorList>
    </citation>
    <scope>NUCLEOTIDE SEQUENCE</scope>
    <source>
        <strain evidence="3">MPI-CAGE-AT-0147</strain>
    </source>
</reference>
<dbReference type="InterPro" id="IPR008322">
    <property type="entry name" value="UPF0261"/>
</dbReference>
<dbReference type="Pfam" id="PF23189">
    <property type="entry name" value="UPF0261_C"/>
    <property type="match status" value="1"/>
</dbReference>
<dbReference type="InterPro" id="IPR051353">
    <property type="entry name" value="Tobamovirus_resist_UPF0261"/>
</dbReference>
<evidence type="ECO:0000313" key="4">
    <source>
        <dbReference type="Proteomes" id="UP000738349"/>
    </source>
</evidence>
<protein>
    <submittedName>
        <fullName evidence="3">Uncharacterized protein</fullName>
    </submittedName>
</protein>
<dbReference type="PANTHER" id="PTHR31862">
    <property type="entry name" value="UPF0261 DOMAIN PROTEIN (AFU_ORTHOLOGUE AFUA_1G10120)"/>
    <property type="match status" value="1"/>
</dbReference>
<dbReference type="PIRSF" id="PIRSF033271">
    <property type="entry name" value="UCP033271"/>
    <property type="match status" value="1"/>
</dbReference>
<organism evidence="3 4">
    <name type="scientific">Dactylonectria macrodidyma</name>
    <dbReference type="NCBI Taxonomy" id="307937"/>
    <lineage>
        <taxon>Eukaryota</taxon>
        <taxon>Fungi</taxon>
        <taxon>Dikarya</taxon>
        <taxon>Ascomycota</taxon>
        <taxon>Pezizomycotina</taxon>
        <taxon>Sordariomycetes</taxon>
        <taxon>Hypocreomycetidae</taxon>
        <taxon>Hypocreales</taxon>
        <taxon>Nectriaceae</taxon>
        <taxon>Dactylonectria</taxon>
    </lineage>
</organism>
<dbReference type="Gene3D" id="3.40.50.12020">
    <property type="entry name" value="Uncharacterised protein family UPF0261, NN domain"/>
    <property type="match status" value="1"/>
</dbReference>
<proteinExistence type="predicted"/>
<dbReference type="AlphaFoldDB" id="A0A9P9E443"/>
<name>A0A9P9E443_9HYPO</name>
<evidence type="ECO:0000259" key="1">
    <source>
        <dbReference type="Pfam" id="PF06792"/>
    </source>
</evidence>
<dbReference type="NCBIfam" id="NF002674">
    <property type="entry name" value="PRK02399.1-2"/>
    <property type="match status" value="1"/>
</dbReference>
<dbReference type="Gene3D" id="3.40.50.12030">
    <property type="entry name" value="Uncharacterised protein family UPF0261, NC domain"/>
    <property type="match status" value="1"/>
</dbReference>
<evidence type="ECO:0000313" key="3">
    <source>
        <dbReference type="EMBL" id="KAH7131095.1"/>
    </source>
</evidence>
<sequence>MATVAILGTCDTKLEELLFLRDRIQEHGDSINALLIDVGRHDSEHSAIHIRQSELVERYGNNTDVSHLPRGEFISCMGECAAKLIKNLFAHGSIDGVVAAGGSCGSSLAAAAFKDALPIGFPKLIVSTVASGDTSFLVGESDVTLMYSVVDVAGLNQLLKDILSNAGAAIASMALSYAKRKKDEQQTIAGGKKRVGITMFGVTTPAVTAIRAHLEAKYPIETYVFHATGHGGRAMERLVTEGRLDAVLDLTTTEVCDLITGGIMPCAPDRFEAAVRAEIPCIVSLGATDMSNFGPRSTVPEKYQHRKLFEHNPMVTLMRTSADEGKLVGEFIGNKLKATKNPTKIQVWIPTNGVSAISTPDGPFADPSSDKELFEGIRNTLEGTGVEIIEDERDINDEEFARDIAEALAKLMGLTLAS</sequence>
<dbReference type="InterPro" id="IPR044122">
    <property type="entry name" value="UPF0261_N"/>
</dbReference>
<dbReference type="Pfam" id="PF06792">
    <property type="entry name" value="UPF0261"/>
    <property type="match status" value="1"/>
</dbReference>